<feature type="region of interest" description="Disordered" evidence="1">
    <location>
        <begin position="46"/>
        <end position="81"/>
    </location>
</feature>
<evidence type="ECO:0000256" key="1">
    <source>
        <dbReference type="SAM" id="MobiDB-lite"/>
    </source>
</evidence>
<dbReference type="AlphaFoldDB" id="A0A2U4AX75"/>
<feature type="region of interest" description="Disordered" evidence="1">
    <location>
        <begin position="1"/>
        <end position="20"/>
    </location>
</feature>
<protein>
    <submittedName>
        <fullName evidence="3">Protein GAPT isoform X2</fullName>
    </submittedName>
</protein>
<dbReference type="RefSeq" id="XP_019785580.2">
    <property type="nucleotide sequence ID" value="XM_019930021.2"/>
</dbReference>
<feature type="compositionally biased region" description="Basic and acidic residues" evidence="1">
    <location>
        <begin position="1"/>
        <end position="13"/>
    </location>
</feature>
<name>A0A2U4AX75_TURTR</name>
<keyword evidence="2" id="KW-1185">Reference proteome</keyword>
<proteinExistence type="predicted"/>
<evidence type="ECO:0000313" key="2">
    <source>
        <dbReference type="Proteomes" id="UP000245320"/>
    </source>
</evidence>
<dbReference type="CTD" id="202309"/>
<dbReference type="Proteomes" id="UP000245320">
    <property type="component" value="Chromosome 3"/>
</dbReference>
<sequence length="81" mass="9327">MTEDGEQRRHLVECSRSAVSPSGQRLMTIWAFFDIQGPKHLKSCELEDLKRQKRTRKSQGQGGEPEETAEETPVQEKRKQS</sequence>
<accession>A0A2U4AX75</accession>
<gene>
    <name evidence="3" type="primary">GAPT</name>
</gene>
<reference evidence="3" key="1">
    <citation type="submission" date="2025-08" db="UniProtKB">
        <authorList>
            <consortium name="RefSeq"/>
        </authorList>
    </citation>
    <scope>IDENTIFICATION</scope>
    <source>
        <tissue evidence="3">Spleen</tissue>
    </source>
</reference>
<organism evidence="2 3">
    <name type="scientific">Tursiops truncatus</name>
    <name type="common">Atlantic bottle-nosed dolphin</name>
    <name type="synonym">Delphinus truncatus</name>
    <dbReference type="NCBI Taxonomy" id="9739"/>
    <lineage>
        <taxon>Eukaryota</taxon>
        <taxon>Metazoa</taxon>
        <taxon>Chordata</taxon>
        <taxon>Craniata</taxon>
        <taxon>Vertebrata</taxon>
        <taxon>Euteleostomi</taxon>
        <taxon>Mammalia</taxon>
        <taxon>Eutheria</taxon>
        <taxon>Laurasiatheria</taxon>
        <taxon>Artiodactyla</taxon>
        <taxon>Whippomorpha</taxon>
        <taxon>Cetacea</taxon>
        <taxon>Odontoceti</taxon>
        <taxon>Delphinidae</taxon>
        <taxon>Tursiops</taxon>
    </lineage>
</organism>
<evidence type="ECO:0000313" key="3">
    <source>
        <dbReference type="RefSeq" id="XP_019785580.2"/>
    </source>
</evidence>